<protein>
    <submittedName>
        <fullName evidence="1">Uncharacterized protein</fullName>
    </submittedName>
</protein>
<evidence type="ECO:0000313" key="1">
    <source>
        <dbReference type="EMBL" id="KAG5594451.1"/>
    </source>
</evidence>
<comment type="caution">
    <text evidence="1">The sequence shown here is derived from an EMBL/GenBank/DDBJ whole genome shotgun (WGS) entry which is preliminary data.</text>
</comment>
<dbReference type="Proteomes" id="UP000824120">
    <property type="component" value="Chromosome 7"/>
</dbReference>
<evidence type="ECO:0000313" key="2">
    <source>
        <dbReference type="Proteomes" id="UP000824120"/>
    </source>
</evidence>
<organism evidence="1 2">
    <name type="scientific">Solanum commersonii</name>
    <name type="common">Commerson's wild potato</name>
    <name type="synonym">Commerson's nightshade</name>
    <dbReference type="NCBI Taxonomy" id="4109"/>
    <lineage>
        <taxon>Eukaryota</taxon>
        <taxon>Viridiplantae</taxon>
        <taxon>Streptophyta</taxon>
        <taxon>Embryophyta</taxon>
        <taxon>Tracheophyta</taxon>
        <taxon>Spermatophyta</taxon>
        <taxon>Magnoliopsida</taxon>
        <taxon>eudicotyledons</taxon>
        <taxon>Gunneridae</taxon>
        <taxon>Pentapetalae</taxon>
        <taxon>asterids</taxon>
        <taxon>lamiids</taxon>
        <taxon>Solanales</taxon>
        <taxon>Solanaceae</taxon>
        <taxon>Solanoideae</taxon>
        <taxon>Solaneae</taxon>
        <taxon>Solanum</taxon>
    </lineage>
</organism>
<keyword evidence="2" id="KW-1185">Reference proteome</keyword>
<name>A0A9J5Y1D4_SOLCO</name>
<dbReference type="AlphaFoldDB" id="A0A9J5Y1D4"/>
<dbReference type="OrthoDB" id="1302694at2759"/>
<sequence>MGEASSPSMMPTVSPSPNLAHQLPFMPMIYACGLNHHIDGTTQIPPQFLDDTNTKPNPASRPYIRELKSQLHTLRCDNANIESYVQKAKGTADKLAILQHLIPNDDLVEFVLARLGPFNRPLPKVEEAKVMGAPQIKDSNHLKIVGFITQLKSILLHLKFQLCLELFVITVKTCVSPSIIPLTIPQSSLPMPPSNQPSPFPFVESLTNHISPSYIAPIAGHTSATDPHSHDGISHGVYFPLLSVVAANPHSSNTSHFVDFRNTSATGSEDFFNEIYEEYSTSSEDSN</sequence>
<dbReference type="EMBL" id="JACXVP010000007">
    <property type="protein sequence ID" value="KAG5594451.1"/>
    <property type="molecule type" value="Genomic_DNA"/>
</dbReference>
<reference evidence="1 2" key="1">
    <citation type="submission" date="2020-09" db="EMBL/GenBank/DDBJ databases">
        <title>De no assembly of potato wild relative species, Solanum commersonii.</title>
        <authorList>
            <person name="Cho K."/>
        </authorList>
    </citation>
    <scope>NUCLEOTIDE SEQUENCE [LARGE SCALE GENOMIC DNA]</scope>
    <source>
        <strain evidence="1">LZ3.2</strain>
        <tissue evidence="1">Leaf</tissue>
    </source>
</reference>
<proteinExistence type="predicted"/>
<gene>
    <name evidence="1" type="ORF">H5410_035683</name>
</gene>
<accession>A0A9J5Y1D4</accession>